<dbReference type="InterPro" id="IPR003000">
    <property type="entry name" value="Sirtuin"/>
</dbReference>
<feature type="region of interest" description="Disordered" evidence="3">
    <location>
        <begin position="452"/>
        <end position="561"/>
    </location>
</feature>
<dbReference type="PROSITE" id="PS50305">
    <property type="entry name" value="SIRTUIN"/>
    <property type="match status" value="1"/>
</dbReference>
<feature type="active site" description="Proton acceptor" evidence="2">
    <location>
        <position position="262"/>
    </location>
</feature>
<feature type="region of interest" description="Disordered" evidence="3">
    <location>
        <begin position="33"/>
        <end position="98"/>
    </location>
</feature>
<feature type="binding site" evidence="2">
    <location>
        <position position="273"/>
    </location>
    <ligand>
        <name>Zn(2+)</name>
        <dbReference type="ChEBI" id="CHEBI:29105"/>
    </ligand>
</feature>
<dbReference type="PANTHER" id="PTHR47651:SF17">
    <property type="entry name" value="DEACETYLASE SIRTUIN-TYPE DOMAIN-CONTAINING PROTEIN"/>
    <property type="match status" value="1"/>
</dbReference>
<dbReference type="Proteomes" id="UP000683417">
    <property type="component" value="Unassembled WGS sequence"/>
</dbReference>
<dbReference type="AlphaFoldDB" id="A0A9W4D3F4"/>
<feature type="compositionally biased region" description="Low complexity" evidence="3">
    <location>
        <begin position="33"/>
        <end position="46"/>
    </location>
</feature>
<evidence type="ECO:0000256" key="2">
    <source>
        <dbReference type="PROSITE-ProRule" id="PRU00236"/>
    </source>
</evidence>
<evidence type="ECO:0000256" key="3">
    <source>
        <dbReference type="SAM" id="MobiDB-lite"/>
    </source>
</evidence>
<dbReference type="EMBL" id="CAJHIT010000007">
    <property type="protein sequence ID" value="CAD6503389.1"/>
    <property type="molecule type" value="Genomic_DNA"/>
</dbReference>
<keyword evidence="2" id="KW-0479">Metal-binding</keyword>
<feature type="binding site" evidence="2">
    <location>
        <position position="270"/>
    </location>
    <ligand>
        <name>Zn(2+)</name>
        <dbReference type="ChEBI" id="CHEBI:29105"/>
    </ligand>
</feature>
<gene>
    <name evidence="5" type="ORF">BGTH12_LOCUS4747</name>
</gene>
<feature type="binding site" evidence="2">
    <location>
        <position position="295"/>
    </location>
    <ligand>
        <name>Zn(2+)</name>
        <dbReference type="ChEBI" id="CHEBI:29105"/>
    </ligand>
</feature>
<proteinExistence type="inferred from homology"/>
<dbReference type="GO" id="GO:0046872">
    <property type="term" value="F:metal ion binding"/>
    <property type="evidence" value="ECO:0007669"/>
    <property type="project" value="UniProtKB-KW"/>
</dbReference>
<feature type="domain" description="Deacetylase sirtuin-type" evidence="4">
    <location>
        <begin position="118"/>
        <end position="419"/>
    </location>
</feature>
<reference evidence="5" key="1">
    <citation type="submission" date="2020-10" db="EMBL/GenBank/DDBJ databases">
        <authorList>
            <person name="Muller C M."/>
        </authorList>
    </citation>
    <scope>NUCLEOTIDE SEQUENCE</scope>
    <source>
        <strain evidence="5">THUN-12</strain>
    </source>
</reference>
<protein>
    <submittedName>
        <fullName evidence="5">BgTH12-03054</fullName>
    </submittedName>
</protein>
<keyword evidence="2" id="KW-0862">Zinc</keyword>
<comment type="similarity">
    <text evidence="1">Belongs to the sirtuin family. Class I subfamily.</text>
</comment>
<feature type="compositionally biased region" description="Polar residues" evidence="3">
    <location>
        <begin position="511"/>
        <end position="531"/>
    </location>
</feature>
<accession>A0A9W4D3F4</accession>
<evidence type="ECO:0000313" key="6">
    <source>
        <dbReference type="Proteomes" id="UP000683417"/>
    </source>
</evidence>
<feature type="compositionally biased region" description="Polar residues" evidence="3">
    <location>
        <begin position="539"/>
        <end position="549"/>
    </location>
</feature>
<sequence length="561" mass="61909">MTNGIKLLCHKNYRKGHTSTTCVNMMSNFDSPLTPASATPSSPLSTIDSRSPTPPLACDSVPPQYRPSKTKILPKKRKNGPNEQEPAQKKLKVSGSRETSTEYLDIISLNQSNDEEHHREQDPKLNKLLEVLRTKRKIVVFAGAGISVSAGIPDFRSSKGLFKTLCTDHKLKASGKQLFDADVYRSNDATSSFHAMVRELSKQTKNANPTPFHNMLATLAEEGRLMRLYTQNVDGIDVRIQPLATNVPLNVKGPWPKAIQLHGGLGKMVCSKCGYLADFDASLFEGPIAPPCTECEEKEGVREAAGLRSHGVGRLRPRILLYNEHNPDEDAIGAVSFADITKGPDAVIVVGTSLQVPGIRRLAKEMCLRTRDRKNGFTAWINRDPEPSGCDIRDCWDMVVRADCDDIARIVGLPNWDDKDCGNYSIVENKAKLRPSNSCHVLVESKAQLRSRKGILTPTGTPRKPLDLRSVASPPDLPGSRQQRLELGNTTASSKEKVPAKKPRRKPLPSQPTKKITSKFSASKFLTTNRQPSKKRKLNTASNLDNPSRTLKPHAKQLKPT</sequence>
<dbReference type="Pfam" id="PF02146">
    <property type="entry name" value="SIR2"/>
    <property type="match status" value="1"/>
</dbReference>
<dbReference type="PANTHER" id="PTHR47651">
    <property type="entry name" value="NAD-DEPENDENT HISTONE DEACETYLASE HST4"/>
    <property type="match status" value="1"/>
</dbReference>
<evidence type="ECO:0000313" key="5">
    <source>
        <dbReference type="EMBL" id="CAD6503389.1"/>
    </source>
</evidence>
<organism evidence="5 6">
    <name type="scientific">Blumeria graminis f. sp. triticale</name>
    <dbReference type="NCBI Taxonomy" id="1689686"/>
    <lineage>
        <taxon>Eukaryota</taxon>
        <taxon>Fungi</taxon>
        <taxon>Dikarya</taxon>
        <taxon>Ascomycota</taxon>
        <taxon>Pezizomycotina</taxon>
        <taxon>Leotiomycetes</taxon>
        <taxon>Erysiphales</taxon>
        <taxon>Erysiphaceae</taxon>
        <taxon>Blumeria</taxon>
    </lineage>
</organism>
<evidence type="ECO:0000259" key="4">
    <source>
        <dbReference type="PROSITE" id="PS50305"/>
    </source>
</evidence>
<evidence type="ECO:0000256" key="1">
    <source>
        <dbReference type="ARBA" id="ARBA00006924"/>
    </source>
</evidence>
<feature type="compositionally biased region" description="Basic residues" evidence="3">
    <location>
        <begin position="68"/>
        <end position="79"/>
    </location>
</feature>
<dbReference type="InterPro" id="IPR026590">
    <property type="entry name" value="Ssirtuin_cat_dom"/>
</dbReference>
<feature type="compositionally biased region" description="Basic residues" evidence="3">
    <location>
        <begin position="551"/>
        <end position="561"/>
    </location>
</feature>
<comment type="caution">
    <text evidence="5">The sequence shown here is derived from an EMBL/GenBank/DDBJ whole genome shotgun (WGS) entry which is preliminary data.</text>
</comment>
<feature type="binding site" evidence="2">
    <location>
        <position position="292"/>
    </location>
    <ligand>
        <name>Zn(2+)</name>
        <dbReference type="ChEBI" id="CHEBI:29105"/>
    </ligand>
</feature>
<name>A0A9W4D3F4_BLUGR</name>
<dbReference type="GO" id="GO:0070403">
    <property type="term" value="F:NAD+ binding"/>
    <property type="evidence" value="ECO:0007669"/>
    <property type="project" value="InterPro"/>
</dbReference>